<evidence type="ECO:0000256" key="4">
    <source>
        <dbReference type="PROSITE-ProRule" id="PRU10141"/>
    </source>
</evidence>
<gene>
    <name evidence="8" type="ORF">CCAE0312_LOCUS8647</name>
</gene>
<dbReference type="InterPro" id="IPR051931">
    <property type="entry name" value="PAK3-like"/>
</dbReference>
<feature type="domain" description="CRIB" evidence="7">
    <location>
        <begin position="89"/>
        <end position="102"/>
    </location>
</feature>
<name>A0A7S1THR1_9RHOD</name>
<evidence type="ECO:0000259" key="7">
    <source>
        <dbReference type="PROSITE" id="PS50108"/>
    </source>
</evidence>
<keyword evidence="2 4" id="KW-0547">Nucleotide-binding</keyword>
<reference evidence="8" key="1">
    <citation type="submission" date="2021-01" db="EMBL/GenBank/DDBJ databases">
        <authorList>
            <person name="Corre E."/>
            <person name="Pelletier E."/>
            <person name="Niang G."/>
            <person name="Scheremetjew M."/>
            <person name="Finn R."/>
            <person name="Kale V."/>
            <person name="Holt S."/>
            <person name="Cochrane G."/>
            <person name="Meng A."/>
            <person name="Brown T."/>
            <person name="Cohen L."/>
        </authorList>
    </citation>
    <scope>NUCLEOTIDE SEQUENCE</scope>
    <source>
        <strain evidence="8">SAG 36.94</strain>
    </source>
</reference>
<dbReference type="EMBL" id="HBGH01015502">
    <property type="protein sequence ID" value="CAD9236551.1"/>
    <property type="molecule type" value="Transcribed_RNA"/>
</dbReference>
<evidence type="ECO:0000256" key="5">
    <source>
        <dbReference type="SAM" id="MobiDB-lite"/>
    </source>
</evidence>
<feature type="region of interest" description="Disordered" evidence="5">
    <location>
        <begin position="37"/>
        <end position="91"/>
    </location>
</feature>
<dbReference type="Gene3D" id="1.10.510.10">
    <property type="entry name" value="Transferase(Phosphotransferase) domain 1"/>
    <property type="match status" value="1"/>
</dbReference>
<dbReference type="SMART" id="SM00220">
    <property type="entry name" value="S_TKc"/>
    <property type="match status" value="1"/>
</dbReference>
<dbReference type="GO" id="GO:0004672">
    <property type="term" value="F:protein kinase activity"/>
    <property type="evidence" value="ECO:0007669"/>
    <property type="project" value="InterPro"/>
</dbReference>
<evidence type="ECO:0000256" key="1">
    <source>
        <dbReference type="ARBA" id="ARBA00008874"/>
    </source>
</evidence>
<dbReference type="PROSITE" id="PS50108">
    <property type="entry name" value="CRIB"/>
    <property type="match status" value="1"/>
</dbReference>
<dbReference type="AlphaFoldDB" id="A0A7S1THR1"/>
<dbReference type="InterPro" id="IPR000719">
    <property type="entry name" value="Prot_kinase_dom"/>
</dbReference>
<comment type="similarity">
    <text evidence="1">Belongs to the protein kinase superfamily. STE Ser/Thr protein kinase family. STE20 subfamily.</text>
</comment>
<feature type="domain" description="Protein kinase" evidence="6">
    <location>
        <begin position="218"/>
        <end position="483"/>
    </location>
</feature>
<dbReference type="PANTHER" id="PTHR45832">
    <property type="entry name" value="SERINE/THREONINE-PROTEIN KINASE SAMKA-RELATED-RELATED"/>
    <property type="match status" value="1"/>
</dbReference>
<evidence type="ECO:0000313" key="8">
    <source>
        <dbReference type="EMBL" id="CAD9236551.1"/>
    </source>
</evidence>
<dbReference type="GO" id="GO:0005524">
    <property type="term" value="F:ATP binding"/>
    <property type="evidence" value="ECO:0007669"/>
    <property type="project" value="UniProtKB-UniRule"/>
</dbReference>
<dbReference type="InterPro" id="IPR017441">
    <property type="entry name" value="Protein_kinase_ATP_BS"/>
</dbReference>
<dbReference type="PANTHER" id="PTHR45832:SF22">
    <property type="entry name" value="SERINE_THREONINE-PROTEIN KINASE SAMKA-RELATED"/>
    <property type="match status" value="1"/>
</dbReference>
<dbReference type="SUPFAM" id="SSF56112">
    <property type="entry name" value="Protein kinase-like (PK-like)"/>
    <property type="match status" value="1"/>
</dbReference>
<evidence type="ECO:0000256" key="2">
    <source>
        <dbReference type="ARBA" id="ARBA00022741"/>
    </source>
</evidence>
<dbReference type="PROSITE" id="PS00107">
    <property type="entry name" value="PROTEIN_KINASE_ATP"/>
    <property type="match status" value="1"/>
</dbReference>
<dbReference type="PROSITE" id="PS50011">
    <property type="entry name" value="PROTEIN_KINASE_DOM"/>
    <property type="match status" value="1"/>
</dbReference>
<evidence type="ECO:0008006" key="9">
    <source>
        <dbReference type="Google" id="ProtNLM"/>
    </source>
</evidence>
<dbReference type="InterPro" id="IPR000095">
    <property type="entry name" value="CRIB_dom"/>
</dbReference>
<evidence type="ECO:0000256" key="3">
    <source>
        <dbReference type="ARBA" id="ARBA00022840"/>
    </source>
</evidence>
<accession>A0A7S1THR1</accession>
<proteinExistence type="inferred from homology"/>
<protein>
    <recommendedName>
        <fullName evidence="9">Protein kinase domain-containing protein</fullName>
    </recommendedName>
</protein>
<sequence>MRRIARGNKENDLNDALHRMKVSDASAIIAVVDIHGSPVTPPGSGGTKVPTSSGNPSSKKSPRSIFPGAKNNGGAIGRAVSGRHGSGEISGPVDVEHVVHVRRLDSKFDLVTKGPSSVTEEIRKQIGELNGVEPGSPLPKQSLTPARLPFDGPRGVRVLEPIQPQAPPGTLNDTLFPLNASTGNDTFYSLTNQEDSICRESIPPENPIFVDAKPSTVYKNFVGVGKGANGLVYLADARDDSGRKVALKQVAYPSSPQDMRLLEAEIRIMCCYRHPNLLKCHETFRTRGSVVIAMEYMNTGSLTSVIEYMQKRDVRMSEAQIAGIIREVLYGLSHLHGMRRLHRDIKSDNVLINVDTEPFERAKIKLADFGYVVELTDERSKRNSCVGTPYWMAPEVVQRADYDYKADIWSIGILAIECAEWEPPHFRERPKRAMELIACCAPPRLPGVGTRWSAEFGNFVQHCLMRSPGMRPTAQRLLNHPFLQKACSRPELYSLFNMVRRRHAEKLARAKPLDDIPNA</sequence>
<feature type="binding site" evidence="4">
    <location>
        <position position="248"/>
    </location>
    <ligand>
        <name>ATP</name>
        <dbReference type="ChEBI" id="CHEBI:30616"/>
    </ligand>
</feature>
<dbReference type="Pfam" id="PF00069">
    <property type="entry name" value="Pkinase"/>
    <property type="match status" value="1"/>
</dbReference>
<dbReference type="InterPro" id="IPR011009">
    <property type="entry name" value="Kinase-like_dom_sf"/>
</dbReference>
<keyword evidence="3 4" id="KW-0067">ATP-binding</keyword>
<organism evidence="8">
    <name type="scientific">Compsopogon caeruleus</name>
    <dbReference type="NCBI Taxonomy" id="31354"/>
    <lineage>
        <taxon>Eukaryota</taxon>
        <taxon>Rhodophyta</taxon>
        <taxon>Compsopogonophyceae</taxon>
        <taxon>Compsopogonales</taxon>
        <taxon>Compsopogonaceae</taxon>
        <taxon>Compsopogon</taxon>
    </lineage>
</organism>
<evidence type="ECO:0000259" key="6">
    <source>
        <dbReference type="PROSITE" id="PS50011"/>
    </source>
</evidence>